<dbReference type="InterPro" id="IPR000847">
    <property type="entry name" value="LysR_HTH_N"/>
</dbReference>
<feature type="domain" description="HTH lysR-type" evidence="7">
    <location>
        <begin position="3"/>
        <end position="60"/>
    </location>
</feature>
<dbReference type="PRINTS" id="PR00039">
    <property type="entry name" value="HTHLYSR"/>
</dbReference>
<dbReference type="InterPro" id="IPR036388">
    <property type="entry name" value="WH-like_DNA-bd_sf"/>
</dbReference>
<dbReference type="Pfam" id="PF00126">
    <property type="entry name" value="HTH_1"/>
    <property type="match status" value="1"/>
</dbReference>
<accession>A0A4R5UZY0</accession>
<evidence type="ECO:0000256" key="3">
    <source>
        <dbReference type="ARBA" id="ARBA00023125"/>
    </source>
</evidence>
<evidence type="ECO:0000256" key="5">
    <source>
        <dbReference type="ARBA" id="ARBA00023163"/>
    </source>
</evidence>
<dbReference type="Proteomes" id="UP000295301">
    <property type="component" value="Unassembled WGS sequence"/>
</dbReference>
<gene>
    <name evidence="8" type="ORF">E1832_13895</name>
</gene>
<evidence type="ECO:0000256" key="2">
    <source>
        <dbReference type="ARBA" id="ARBA00023015"/>
    </source>
</evidence>
<dbReference type="InterPro" id="IPR005119">
    <property type="entry name" value="LysR_subst-bd"/>
</dbReference>
<dbReference type="PROSITE" id="PS50931">
    <property type="entry name" value="HTH_LYSR"/>
    <property type="match status" value="1"/>
</dbReference>
<feature type="region of interest" description="Disordered" evidence="6">
    <location>
        <begin position="304"/>
        <end position="335"/>
    </location>
</feature>
<dbReference type="AlphaFoldDB" id="A0A4R5UZY0"/>
<dbReference type="SUPFAM" id="SSF53850">
    <property type="entry name" value="Periplasmic binding protein-like II"/>
    <property type="match status" value="1"/>
</dbReference>
<dbReference type="GO" id="GO:0003700">
    <property type="term" value="F:DNA-binding transcription factor activity"/>
    <property type="evidence" value="ECO:0007669"/>
    <property type="project" value="InterPro"/>
</dbReference>
<dbReference type="RefSeq" id="WP_133360368.1">
    <property type="nucleotide sequence ID" value="NZ_SMUV01000069.1"/>
</dbReference>
<proteinExistence type="inferred from homology"/>
<keyword evidence="2" id="KW-0805">Transcription regulation</keyword>
<keyword evidence="5" id="KW-0804">Transcription</keyword>
<evidence type="ECO:0000256" key="1">
    <source>
        <dbReference type="ARBA" id="ARBA00009437"/>
    </source>
</evidence>
<sequence length="335" mass="35574">MNFTLRQLTYFKALTQHRNFGRAAEVCNVSQPALSVQIKALEAAMGAPLVERRARDVVLTGLGRQVLARADEVLSAAGRLDRLARDHSGGRSLSLGVIPTLAPYLLPGVLAALRAGDLSLTVQVREARTERLLAALQAGELDTVILALPTGMRGVVERPLFEDRFLLAGSRSRLARMDAAGQVLRPTDLQPSQLLLLEDGHCLTDQALEVCGMDRNSGNINMGASSLATLSRLVGAGFGLTLMPELAAAAEQAADPDLALRRFPAPEPARQIGLVRRDSTPAEDWFDRLAGMIRGVGEGIVASYRNENGPAQGGPDDGAADPGDQAAASFDVSVR</sequence>
<keyword evidence="4" id="KW-0010">Activator</keyword>
<dbReference type="PANTHER" id="PTHR30346">
    <property type="entry name" value="TRANSCRIPTIONAL DUAL REGULATOR HCAR-RELATED"/>
    <property type="match status" value="1"/>
</dbReference>
<dbReference type="GO" id="GO:0032993">
    <property type="term" value="C:protein-DNA complex"/>
    <property type="evidence" value="ECO:0007669"/>
    <property type="project" value="TreeGrafter"/>
</dbReference>
<evidence type="ECO:0000259" key="7">
    <source>
        <dbReference type="PROSITE" id="PS50931"/>
    </source>
</evidence>
<dbReference type="FunFam" id="1.10.10.10:FF:000001">
    <property type="entry name" value="LysR family transcriptional regulator"/>
    <property type="match status" value="1"/>
</dbReference>
<organism evidence="8 9">
    <name type="scientific">Antarcticimicrobium luteum</name>
    <dbReference type="NCBI Taxonomy" id="2547397"/>
    <lineage>
        <taxon>Bacteria</taxon>
        <taxon>Pseudomonadati</taxon>
        <taxon>Pseudomonadota</taxon>
        <taxon>Alphaproteobacteria</taxon>
        <taxon>Rhodobacterales</taxon>
        <taxon>Paracoccaceae</taxon>
        <taxon>Antarcticimicrobium</taxon>
    </lineage>
</organism>
<dbReference type="Gene3D" id="1.10.10.10">
    <property type="entry name" value="Winged helix-like DNA-binding domain superfamily/Winged helix DNA-binding domain"/>
    <property type="match status" value="1"/>
</dbReference>
<dbReference type="CDD" id="cd08411">
    <property type="entry name" value="PBP2_OxyR"/>
    <property type="match status" value="1"/>
</dbReference>
<dbReference type="Pfam" id="PF03466">
    <property type="entry name" value="LysR_substrate"/>
    <property type="match status" value="1"/>
</dbReference>
<dbReference type="Gene3D" id="3.40.190.10">
    <property type="entry name" value="Periplasmic binding protein-like II"/>
    <property type="match status" value="2"/>
</dbReference>
<evidence type="ECO:0000256" key="6">
    <source>
        <dbReference type="SAM" id="MobiDB-lite"/>
    </source>
</evidence>
<protein>
    <submittedName>
        <fullName evidence="8">Hydrogen peroxide-inducible genes activator</fullName>
    </submittedName>
</protein>
<comment type="similarity">
    <text evidence="1">Belongs to the LysR transcriptional regulatory family.</text>
</comment>
<evidence type="ECO:0000256" key="4">
    <source>
        <dbReference type="ARBA" id="ARBA00023159"/>
    </source>
</evidence>
<keyword evidence="3" id="KW-0238">DNA-binding</keyword>
<name>A0A4R5UZY0_9RHOB</name>
<dbReference type="InterPro" id="IPR036390">
    <property type="entry name" value="WH_DNA-bd_sf"/>
</dbReference>
<dbReference type="SUPFAM" id="SSF46785">
    <property type="entry name" value="Winged helix' DNA-binding domain"/>
    <property type="match status" value="1"/>
</dbReference>
<dbReference type="PANTHER" id="PTHR30346:SF26">
    <property type="entry name" value="HYDROGEN PEROXIDE-INDUCIBLE GENES ACTIVATOR"/>
    <property type="match status" value="1"/>
</dbReference>
<evidence type="ECO:0000313" key="9">
    <source>
        <dbReference type="Proteomes" id="UP000295301"/>
    </source>
</evidence>
<evidence type="ECO:0000313" key="8">
    <source>
        <dbReference type="EMBL" id="TDK44964.1"/>
    </source>
</evidence>
<keyword evidence="9" id="KW-1185">Reference proteome</keyword>
<reference evidence="8 9" key="1">
    <citation type="submission" date="2019-03" db="EMBL/GenBank/DDBJ databases">
        <title>Ruegeria lutea sp. nov., a novel strain, isolated from marine sediment, the Masan Bay, South Korea.</title>
        <authorList>
            <person name="Kim J."/>
            <person name="Kim D.-Y."/>
            <person name="Lee S.-S."/>
        </authorList>
    </citation>
    <scope>NUCLEOTIDE SEQUENCE [LARGE SCALE GENOMIC DNA]</scope>
    <source>
        <strain evidence="8 9">318-1</strain>
    </source>
</reference>
<dbReference type="OrthoDB" id="9775392at2"/>
<dbReference type="EMBL" id="SMUV01000069">
    <property type="protein sequence ID" value="TDK44964.1"/>
    <property type="molecule type" value="Genomic_DNA"/>
</dbReference>
<dbReference type="GO" id="GO:0003677">
    <property type="term" value="F:DNA binding"/>
    <property type="evidence" value="ECO:0007669"/>
    <property type="project" value="UniProtKB-KW"/>
</dbReference>
<comment type="caution">
    <text evidence="8">The sequence shown here is derived from an EMBL/GenBank/DDBJ whole genome shotgun (WGS) entry which is preliminary data.</text>
</comment>